<reference evidence="2 3" key="1">
    <citation type="submission" date="2019-08" db="EMBL/GenBank/DDBJ databases">
        <title>Formosa sediminis sp. nov., isolated from marine sediment.</title>
        <authorList>
            <person name="Cao W.R."/>
        </authorList>
    </citation>
    <scope>NUCLEOTIDE SEQUENCE [LARGE SCALE GENOMIC DNA]</scope>
    <source>
        <strain evidence="2 3">1494</strain>
    </source>
</reference>
<gene>
    <name evidence="2" type="ORF">FVF61_07635</name>
</gene>
<dbReference type="InterPro" id="IPR010499">
    <property type="entry name" value="AraC_E-bd"/>
</dbReference>
<protein>
    <submittedName>
        <fullName evidence="2">GyrI-like domain-containing protein</fullName>
    </submittedName>
</protein>
<dbReference type="Proteomes" id="UP000324550">
    <property type="component" value="Unassembled WGS sequence"/>
</dbReference>
<evidence type="ECO:0000313" key="2">
    <source>
        <dbReference type="EMBL" id="TYA55124.1"/>
    </source>
</evidence>
<dbReference type="Pfam" id="PF06445">
    <property type="entry name" value="GyrI-like"/>
    <property type="match status" value="1"/>
</dbReference>
<sequence>MQHRIEQTKDRYVVGMKANMSIQTINQETGNLARQFMPRRHEISTRFGKHVFSIQDYGNLQIKDVTPQTTFEKWVGVEVVNFDVIPEGMEPFILKAGIYVAFTYKGSMQDFPKSRQYMFQDWLPNSKYLLDNRAHFEILSEDYSKNLQNIEEEVWIPIIEKYS</sequence>
<dbReference type="InterPro" id="IPR053182">
    <property type="entry name" value="YobU-like_regulator"/>
</dbReference>
<evidence type="ECO:0000313" key="3">
    <source>
        <dbReference type="Proteomes" id="UP000324550"/>
    </source>
</evidence>
<dbReference type="OrthoDB" id="8560232at2"/>
<proteinExistence type="predicted"/>
<dbReference type="RefSeq" id="WP_148454988.1">
    <property type="nucleotide sequence ID" value="NZ_VSFC01000042.1"/>
</dbReference>
<dbReference type="SUPFAM" id="SSF55136">
    <property type="entry name" value="Probable bacterial effector-binding domain"/>
    <property type="match status" value="1"/>
</dbReference>
<comment type="caution">
    <text evidence="2">The sequence shown here is derived from an EMBL/GenBank/DDBJ whole genome shotgun (WGS) entry which is preliminary data.</text>
</comment>
<accession>A0A5D0G8G5</accession>
<dbReference type="InterPro" id="IPR029442">
    <property type="entry name" value="GyrI-like"/>
</dbReference>
<evidence type="ECO:0000259" key="1">
    <source>
        <dbReference type="SMART" id="SM00871"/>
    </source>
</evidence>
<dbReference type="PANTHER" id="PTHR36444">
    <property type="entry name" value="TRANSCRIPTIONAL REGULATOR PROTEIN YOBU-RELATED"/>
    <property type="match status" value="1"/>
</dbReference>
<name>A0A5D0G8G5_9FLAO</name>
<dbReference type="Gene3D" id="3.20.80.10">
    <property type="entry name" value="Regulatory factor, effector binding domain"/>
    <property type="match status" value="1"/>
</dbReference>
<dbReference type="PANTHER" id="PTHR36444:SF2">
    <property type="entry name" value="TRANSCRIPTIONAL REGULATOR PROTEIN YOBU-RELATED"/>
    <property type="match status" value="1"/>
</dbReference>
<dbReference type="EMBL" id="VSFC01000042">
    <property type="protein sequence ID" value="TYA55124.1"/>
    <property type="molecule type" value="Genomic_DNA"/>
</dbReference>
<dbReference type="InterPro" id="IPR011256">
    <property type="entry name" value="Reg_factor_effector_dom_sf"/>
</dbReference>
<dbReference type="AlphaFoldDB" id="A0A5D0G8G5"/>
<feature type="domain" description="AraC effector-binding" evidence="1">
    <location>
        <begin position="1"/>
        <end position="159"/>
    </location>
</feature>
<dbReference type="SMART" id="SM00871">
    <property type="entry name" value="AraC_E_bind"/>
    <property type="match status" value="1"/>
</dbReference>
<keyword evidence="3" id="KW-1185">Reference proteome</keyword>
<organism evidence="2 3">
    <name type="scientific">Formosa maritima</name>
    <dbReference type="NCBI Taxonomy" id="2592046"/>
    <lineage>
        <taxon>Bacteria</taxon>
        <taxon>Pseudomonadati</taxon>
        <taxon>Bacteroidota</taxon>
        <taxon>Flavobacteriia</taxon>
        <taxon>Flavobacteriales</taxon>
        <taxon>Flavobacteriaceae</taxon>
        <taxon>Formosa</taxon>
    </lineage>
</organism>